<comment type="subcellular location">
    <subcellularLocation>
        <location evidence="1">Membrane</location>
        <topology evidence="1">Multi-pass membrane protein</topology>
    </subcellularLocation>
</comment>
<dbReference type="AlphaFoldDB" id="A0A8J5MZ07"/>
<evidence type="ECO:0000256" key="4">
    <source>
        <dbReference type="ARBA" id="ARBA00022840"/>
    </source>
</evidence>
<dbReference type="InterPro" id="IPR006544">
    <property type="entry name" value="P-type_TPase_V"/>
</dbReference>
<keyword evidence="3" id="KW-0547">Nucleotide-binding</keyword>
<gene>
    <name evidence="7" type="primary">Atp13a1-L1</name>
    <name evidence="7" type="ORF">Hamer_G025923</name>
</gene>
<keyword evidence="6" id="KW-1278">Translocase</keyword>
<evidence type="ECO:0000256" key="1">
    <source>
        <dbReference type="ARBA" id="ARBA00004141"/>
    </source>
</evidence>
<reference evidence="7" key="1">
    <citation type="journal article" date="2021" name="Sci. Adv.">
        <title>The American lobster genome reveals insights on longevity, neural, and immune adaptations.</title>
        <authorList>
            <person name="Polinski J.M."/>
            <person name="Zimin A.V."/>
            <person name="Clark K.F."/>
            <person name="Kohn A.B."/>
            <person name="Sadowski N."/>
            <person name="Timp W."/>
            <person name="Ptitsyn A."/>
            <person name="Khanna P."/>
            <person name="Romanova D.Y."/>
            <person name="Williams P."/>
            <person name="Greenwood S.J."/>
            <person name="Moroz L.L."/>
            <person name="Walt D.R."/>
            <person name="Bodnar A.G."/>
        </authorList>
    </citation>
    <scope>NUCLEOTIDE SEQUENCE</scope>
    <source>
        <strain evidence="7">GMGI-L3</strain>
    </source>
</reference>
<evidence type="ECO:0000256" key="2">
    <source>
        <dbReference type="ARBA" id="ARBA00022723"/>
    </source>
</evidence>
<dbReference type="Proteomes" id="UP000747542">
    <property type="component" value="Unassembled WGS sequence"/>
</dbReference>
<proteinExistence type="predicted"/>
<dbReference type="GO" id="GO:0005789">
    <property type="term" value="C:endoplasmic reticulum membrane"/>
    <property type="evidence" value="ECO:0007669"/>
    <property type="project" value="TreeGrafter"/>
</dbReference>
<dbReference type="GO" id="GO:0046872">
    <property type="term" value="F:metal ion binding"/>
    <property type="evidence" value="ECO:0007669"/>
    <property type="project" value="UniProtKB-KW"/>
</dbReference>
<dbReference type="PANTHER" id="PTHR45630">
    <property type="entry name" value="CATION-TRANSPORTING ATPASE-RELATED"/>
    <property type="match status" value="1"/>
</dbReference>
<evidence type="ECO:0000256" key="6">
    <source>
        <dbReference type="ARBA" id="ARBA00022967"/>
    </source>
</evidence>
<evidence type="ECO:0000313" key="7">
    <source>
        <dbReference type="EMBL" id="KAG7169163.1"/>
    </source>
</evidence>
<evidence type="ECO:0000313" key="8">
    <source>
        <dbReference type="Proteomes" id="UP000747542"/>
    </source>
</evidence>
<accession>A0A8J5MZ07</accession>
<dbReference type="GO" id="GO:0019829">
    <property type="term" value="F:ATPase-coupled monoatomic cation transmembrane transporter activity"/>
    <property type="evidence" value="ECO:0007669"/>
    <property type="project" value="TreeGrafter"/>
</dbReference>
<keyword evidence="2" id="KW-0479">Metal-binding</keyword>
<keyword evidence="5" id="KW-0460">Magnesium</keyword>
<feature type="non-terminal residue" evidence="7">
    <location>
        <position position="1"/>
    </location>
</feature>
<dbReference type="GO" id="GO:0006874">
    <property type="term" value="P:intracellular calcium ion homeostasis"/>
    <property type="evidence" value="ECO:0007669"/>
    <property type="project" value="TreeGrafter"/>
</dbReference>
<protein>
    <submittedName>
        <fullName evidence="7">Manganese-transporting ATPase 13A1-like 1</fullName>
    </submittedName>
</protein>
<evidence type="ECO:0000256" key="3">
    <source>
        <dbReference type="ARBA" id="ARBA00022741"/>
    </source>
</evidence>
<sequence>MSVITGYTQSGSADVVYLFSSLPPNYDSVYLKLSRRGARVLALGRKELGRRRRRDNSLTACHVQGIKIHSEENDFNTSELRRRYLGWEYIESTKISCPRQQSKEVLADFFRTHVLLHHRREETSDDPANNMSLAMSEKLESAKKLARRELEEENNPVVKLGDASIAAPFTSKLSSIQCVCHIIKQGRCTLVTTLQMFKILALNALILAYSQSVLYLDGIKFSDYQATLQEKFVDLDKEFEPSLLNSTVYVISMTLQISTFAINYRYRFMLVKVLVADFALSLIVDRVCLFLFGEGRLPTQLKRCPAVRLLSRVGGGVAVGPAHRRLYPERRPRGNEEPWGGEGGCQIYH</sequence>
<comment type="caution">
    <text evidence="7">The sequence shown here is derived from an EMBL/GenBank/DDBJ whole genome shotgun (WGS) entry which is preliminary data.</text>
</comment>
<organism evidence="7 8">
    <name type="scientific">Homarus americanus</name>
    <name type="common">American lobster</name>
    <dbReference type="NCBI Taxonomy" id="6706"/>
    <lineage>
        <taxon>Eukaryota</taxon>
        <taxon>Metazoa</taxon>
        <taxon>Ecdysozoa</taxon>
        <taxon>Arthropoda</taxon>
        <taxon>Crustacea</taxon>
        <taxon>Multicrustacea</taxon>
        <taxon>Malacostraca</taxon>
        <taxon>Eumalacostraca</taxon>
        <taxon>Eucarida</taxon>
        <taxon>Decapoda</taxon>
        <taxon>Pleocyemata</taxon>
        <taxon>Astacidea</taxon>
        <taxon>Nephropoidea</taxon>
        <taxon>Nephropidae</taxon>
        <taxon>Homarus</taxon>
    </lineage>
</organism>
<dbReference type="GO" id="GO:0015662">
    <property type="term" value="F:P-type ion transporter activity"/>
    <property type="evidence" value="ECO:0007669"/>
    <property type="project" value="TreeGrafter"/>
</dbReference>
<dbReference type="PANTHER" id="PTHR45630:SF7">
    <property type="entry name" value="ENDOPLASMIC RETICULUM TRANSMEMBRANE HELIX TRANSLOCASE"/>
    <property type="match status" value="1"/>
</dbReference>
<evidence type="ECO:0000256" key="5">
    <source>
        <dbReference type="ARBA" id="ARBA00022842"/>
    </source>
</evidence>
<name>A0A8J5MZ07_HOMAM</name>
<dbReference type="GO" id="GO:0005524">
    <property type="term" value="F:ATP binding"/>
    <property type="evidence" value="ECO:0007669"/>
    <property type="project" value="UniProtKB-KW"/>
</dbReference>
<dbReference type="EMBL" id="JAHLQT010018138">
    <property type="protein sequence ID" value="KAG7169163.1"/>
    <property type="molecule type" value="Genomic_DNA"/>
</dbReference>
<keyword evidence="8" id="KW-1185">Reference proteome</keyword>
<keyword evidence="4" id="KW-0067">ATP-binding</keyword>